<evidence type="ECO:0000313" key="3">
    <source>
        <dbReference type="RefSeq" id="XP_022761319.1"/>
    </source>
</evidence>
<dbReference type="PROSITE" id="PS50879">
    <property type="entry name" value="RNASE_H_1"/>
    <property type="match status" value="1"/>
</dbReference>
<dbReference type="InterPro" id="IPR002156">
    <property type="entry name" value="RNaseH_domain"/>
</dbReference>
<reference evidence="3" key="1">
    <citation type="submission" date="2025-08" db="UniProtKB">
        <authorList>
            <consortium name="RefSeq"/>
        </authorList>
    </citation>
    <scope>IDENTIFICATION</scope>
    <source>
        <tissue evidence="3">Fruit stalk</tissue>
    </source>
</reference>
<dbReference type="OrthoDB" id="2139127at2759"/>
<accession>A0A6P6A8Q1</accession>
<organism evidence="2 3">
    <name type="scientific">Durio zibethinus</name>
    <name type="common">Durian</name>
    <dbReference type="NCBI Taxonomy" id="66656"/>
    <lineage>
        <taxon>Eukaryota</taxon>
        <taxon>Viridiplantae</taxon>
        <taxon>Streptophyta</taxon>
        <taxon>Embryophyta</taxon>
        <taxon>Tracheophyta</taxon>
        <taxon>Spermatophyta</taxon>
        <taxon>Magnoliopsida</taxon>
        <taxon>eudicotyledons</taxon>
        <taxon>Gunneridae</taxon>
        <taxon>Pentapetalae</taxon>
        <taxon>rosids</taxon>
        <taxon>malvids</taxon>
        <taxon>Malvales</taxon>
        <taxon>Malvaceae</taxon>
        <taxon>Helicteroideae</taxon>
        <taxon>Durio</taxon>
    </lineage>
</organism>
<evidence type="ECO:0000313" key="2">
    <source>
        <dbReference type="Proteomes" id="UP000515121"/>
    </source>
</evidence>
<dbReference type="InterPro" id="IPR012337">
    <property type="entry name" value="RNaseH-like_sf"/>
</dbReference>
<dbReference type="AlphaFoldDB" id="A0A6P6A8Q1"/>
<dbReference type="GO" id="GO:0003676">
    <property type="term" value="F:nucleic acid binding"/>
    <property type="evidence" value="ECO:0007669"/>
    <property type="project" value="InterPro"/>
</dbReference>
<dbReference type="PANTHER" id="PTHR48475">
    <property type="entry name" value="RIBONUCLEASE H"/>
    <property type="match status" value="1"/>
</dbReference>
<keyword evidence="2" id="KW-1185">Reference proteome</keyword>
<name>A0A6P6A8Q1_DURZI</name>
<evidence type="ECO:0000259" key="1">
    <source>
        <dbReference type="PROSITE" id="PS50879"/>
    </source>
</evidence>
<dbReference type="Proteomes" id="UP000515121">
    <property type="component" value="Unplaced"/>
</dbReference>
<dbReference type="CDD" id="cd09279">
    <property type="entry name" value="RNase_HI_like"/>
    <property type="match status" value="1"/>
</dbReference>
<feature type="domain" description="RNase H type-1" evidence="1">
    <location>
        <begin position="93"/>
        <end position="222"/>
    </location>
</feature>
<protein>
    <submittedName>
        <fullName evidence="3">Uncharacterized protein LOC111307564</fullName>
    </submittedName>
</protein>
<dbReference type="GO" id="GO:0004523">
    <property type="term" value="F:RNA-DNA hybrid ribonuclease activity"/>
    <property type="evidence" value="ECO:0007669"/>
    <property type="project" value="InterPro"/>
</dbReference>
<dbReference type="GeneID" id="111307564"/>
<gene>
    <name evidence="3" type="primary">LOC111307564</name>
</gene>
<dbReference type="Gene3D" id="3.30.420.10">
    <property type="entry name" value="Ribonuclease H-like superfamily/Ribonuclease H"/>
    <property type="match status" value="1"/>
</dbReference>
<dbReference type="SUPFAM" id="SSF53098">
    <property type="entry name" value="Ribonuclease H-like"/>
    <property type="match status" value="1"/>
</dbReference>
<dbReference type="Pfam" id="PF13456">
    <property type="entry name" value="RVT_3"/>
    <property type="match status" value="1"/>
</dbReference>
<dbReference type="KEGG" id="dzi:111307564"/>
<dbReference type="PANTHER" id="PTHR48475:SF1">
    <property type="entry name" value="RNASE H TYPE-1 DOMAIN-CONTAINING PROTEIN"/>
    <property type="match status" value="1"/>
</dbReference>
<dbReference type="RefSeq" id="XP_022761319.1">
    <property type="nucleotide sequence ID" value="XM_022905584.1"/>
</dbReference>
<dbReference type="InterPro" id="IPR036397">
    <property type="entry name" value="RNaseH_sf"/>
</dbReference>
<proteinExistence type="predicted"/>
<sequence length="224" mass="25740">MDTLTLFKPSLSSRPPSDMNPPLGEIAHRFLTGSSLLLRTTNGVSWAILKFGKAIKESAVAKFLVDRTVKNYEPINLDIPDEDVMTIEENKPIEESWRMYFDGAINALGHGIGAILISLDRHYYPIMARLNFNYTNNVAECEACVMGLQATIDKKIKMLDVFEDSTLVIYQLRGEWETRDFKLIWYHKYISELFKQFKEIQFEHLSRKENQIADALATLAIMLK</sequence>